<name>A0A8H7QK22_9FUNG</name>
<feature type="coiled-coil region" evidence="1">
    <location>
        <begin position="154"/>
        <end position="279"/>
    </location>
</feature>
<dbReference type="EMBL" id="JAEPRD010000206">
    <property type="protein sequence ID" value="KAG2194102.1"/>
    <property type="molecule type" value="Genomic_DNA"/>
</dbReference>
<reference evidence="3" key="1">
    <citation type="submission" date="2020-12" db="EMBL/GenBank/DDBJ databases">
        <title>Metabolic potential, ecology and presence of endohyphal bacteria is reflected in genomic diversity of Mucoromycotina.</title>
        <authorList>
            <person name="Muszewska A."/>
            <person name="Okrasinska A."/>
            <person name="Steczkiewicz K."/>
            <person name="Drgas O."/>
            <person name="Orlowska M."/>
            <person name="Perlinska-Lenart U."/>
            <person name="Aleksandrzak-Piekarczyk T."/>
            <person name="Szatraj K."/>
            <person name="Zielenkiewicz U."/>
            <person name="Pilsyk S."/>
            <person name="Malc E."/>
            <person name="Mieczkowski P."/>
            <person name="Kruszewska J.S."/>
            <person name="Biernat P."/>
            <person name="Pawlowska J."/>
        </authorList>
    </citation>
    <scope>NUCLEOTIDE SEQUENCE</scope>
    <source>
        <strain evidence="3">WA0000017839</strain>
    </source>
</reference>
<dbReference type="OrthoDB" id="2290754at2759"/>
<evidence type="ECO:0000256" key="1">
    <source>
        <dbReference type="SAM" id="Coils"/>
    </source>
</evidence>
<comment type="caution">
    <text evidence="3">The sequence shown here is derived from an EMBL/GenBank/DDBJ whole genome shotgun (WGS) entry which is preliminary data.</text>
</comment>
<feature type="coiled-coil region" evidence="1">
    <location>
        <begin position="303"/>
        <end position="352"/>
    </location>
</feature>
<gene>
    <name evidence="3" type="ORF">INT47_011770</name>
</gene>
<proteinExistence type="predicted"/>
<feature type="region of interest" description="Disordered" evidence="2">
    <location>
        <begin position="13"/>
        <end position="48"/>
    </location>
</feature>
<feature type="compositionally biased region" description="Low complexity" evidence="2">
    <location>
        <begin position="26"/>
        <end position="48"/>
    </location>
</feature>
<organism evidence="3 4">
    <name type="scientific">Mucor saturninus</name>
    <dbReference type="NCBI Taxonomy" id="64648"/>
    <lineage>
        <taxon>Eukaryota</taxon>
        <taxon>Fungi</taxon>
        <taxon>Fungi incertae sedis</taxon>
        <taxon>Mucoromycota</taxon>
        <taxon>Mucoromycotina</taxon>
        <taxon>Mucoromycetes</taxon>
        <taxon>Mucorales</taxon>
        <taxon>Mucorineae</taxon>
        <taxon>Mucoraceae</taxon>
        <taxon>Mucor</taxon>
    </lineage>
</organism>
<dbReference type="AlphaFoldDB" id="A0A8H7QK22"/>
<evidence type="ECO:0000256" key="2">
    <source>
        <dbReference type="SAM" id="MobiDB-lite"/>
    </source>
</evidence>
<dbReference type="Proteomes" id="UP000603453">
    <property type="component" value="Unassembled WGS sequence"/>
</dbReference>
<feature type="coiled-coil region" evidence="1">
    <location>
        <begin position="391"/>
        <end position="457"/>
    </location>
</feature>
<keyword evidence="1" id="KW-0175">Coiled coil</keyword>
<evidence type="ECO:0000313" key="4">
    <source>
        <dbReference type="Proteomes" id="UP000603453"/>
    </source>
</evidence>
<protein>
    <submittedName>
        <fullName evidence="3">Uncharacterized protein</fullName>
    </submittedName>
</protein>
<evidence type="ECO:0000313" key="3">
    <source>
        <dbReference type="EMBL" id="KAG2194102.1"/>
    </source>
</evidence>
<accession>A0A8H7QK22</accession>
<sequence>MAHLLEINIHPHHYTNNKQSDPGYLSSDDTTSSFTASPTTDKSTSRRSSFSSIESTYDTLSLAHERIDYLEDQIRTRKLSNHSIVKDMSFQIQTFLDNRQSDPPFSFRDTDHVVLGPVLNTLNEIKDLVAKHPMSLSLGVSQNVDKHARLAQALQTLSQQHTSTKRQLKTLQKRHATLFRSHTQLTTAHTLLKQDAQEMESLLDDVRQEMEVMMEELEGVKSDRERHAEKAERLEQDLRAFDTEEDEDDFQNMALRGLLREAETRIEQVELEAEVQRVQHAAETTAFKTKLALAQTSAAEVALKAAVQKRQAQSAEMEQALRRTVAEKDGELAKMGQELVKSQRAMEQLKKQGDQRMQLELNTRLDEMKIQLTSEHKKISDTYQVQISRELRTLSGQLVELQTEVEDLERQHEQDVKRSQKEEDRLKQVQVCLEVHQTKSQEAMDELQDKIGVLESEVLLLYSKNLELAQHLGELDE</sequence>
<keyword evidence="4" id="KW-1185">Reference proteome</keyword>